<sequence length="115" mass="11953">MSENPLDGPEATPREVISDALGGGWSMADAALDALDRAGFSVVSRVWVAQLDLADGDAGYVAVHTTPEGAVSAVIRWAGQLGIVVDDLTTESGSQTLDAHPEVASYGVYNVPVER</sequence>
<dbReference type="EMBL" id="MVHF01000055">
    <property type="protein sequence ID" value="ORA24880.1"/>
    <property type="molecule type" value="Genomic_DNA"/>
</dbReference>
<gene>
    <name evidence="1" type="ORF">BST13_33425</name>
</gene>
<evidence type="ECO:0000313" key="2">
    <source>
        <dbReference type="Proteomes" id="UP000192448"/>
    </source>
</evidence>
<dbReference type="AlphaFoldDB" id="A0A1X0A4A3"/>
<evidence type="ECO:0000313" key="1">
    <source>
        <dbReference type="EMBL" id="ORA24880.1"/>
    </source>
</evidence>
<proteinExistence type="predicted"/>
<organism evidence="1 2">
    <name type="scientific">Mycobacterium aquaticum</name>
    <dbReference type="NCBI Taxonomy" id="1927124"/>
    <lineage>
        <taxon>Bacteria</taxon>
        <taxon>Bacillati</taxon>
        <taxon>Actinomycetota</taxon>
        <taxon>Actinomycetes</taxon>
        <taxon>Mycobacteriales</taxon>
        <taxon>Mycobacteriaceae</taxon>
        <taxon>Mycobacterium</taxon>
    </lineage>
</organism>
<dbReference type="STRING" id="1927124.BST13_33425"/>
<protein>
    <submittedName>
        <fullName evidence="1">Uncharacterized protein</fullName>
    </submittedName>
</protein>
<name>A0A1X0A4A3_9MYCO</name>
<dbReference type="OrthoDB" id="4764614at2"/>
<reference evidence="1 2" key="1">
    <citation type="submission" date="2017-02" db="EMBL/GenBank/DDBJ databases">
        <title>The new phylogeny of genus Mycobacterium.</title>
        <authorList>
            <person name="Tortoli E."/>
            <person name="Trovato A."/>
            <person name="Cirillo D.M."/>
        </authorList>
    </citation>
    <scope>NUCLEOTIDE SEQUENCE [LARGE SCALE GENOMIC DNA]</scope>
    <source>
        <strain evidence="1 2">RW6</strain>
    </source>
</reference>
<accession>A0A1X0A4A3</accession>
<keyword evidence="2" id="KW-1185">Reference proteome</keyword>
<comment type="caution">
    <text evidence="1">The sequence shown here is derived from an EMBL/GenBank/DDBJ whole genome shotgun (WGS) entry which is preliminary data.</text>
</comment>
<dbReference type="RefSeq" id="WP_083169860.1">
    <property type="nucleotide sequence ID" value="NZ_MVHF01000055.1"/>
</dbReference>
<dbReference type="Proteomes" id="UP000192448">
    <property type="component" value="Unassembled WGS sequence"/>
</dbReference>